<dbReference type="InterPro" id="IPR012349">
    <property type="entry name" value="Split_barrel_FMN-bd"/>
</dbReference>
<evidence type="ECO:0000313" key="2">
    <source>
        <dbReference type="Proteomes" id="UP000190637"/>
    </source>
</evidence>
<dbReference type="Gene3D" id="2.30.110.10">
    <property type="entry name" value="Electron Transport, Fmn-binding Protein, Chain A"/>
    <property type="match status" value="1"/>
</dbReference>
<sequence>MSTATMLASLRHYKTALLTTYRRDGMTAVDTPVSIVVDGDRVLFRTWEDSGKAKRLRYHPIVDIRPCTFRGEPAGPAARGRVCPLEGAEARRAAFLLGRSHPVLQRWALPLSYRLLRHRTLYYAVTLMDGEEIRSNEGCPD</sequence>
<proteinExistence type="predicted"/>
<name>A0A1T4T387_9ACTN</name>
<reference evidence="1 2" key="1">
    <citation type="submission" date="2017-02" db="EMBL/GenBank/DDBJ databases">
        <authorList>
            <person name="Peterson S.W."/>
        </authorList>
    </citation>
    <scope>NUCLEOTIDE SEQUENCE [LARGE SCALE GENOMIC DNA]</scope>
    <source>
        <strain evidence="1 2">DSM 45154</strain>
    </source>
</reference>
<dbReference type="NCBIfam" id="TIGR03666">
    <property type="entry name" value="Rv2061_F420"/>
    <property type="match status" value="1"/>
</dbReference>
<gene>
    <name evidence="1" type="ORF">SAMN02745673_04365</name>
</gene>
<dbReference type="STRING" id="1122192.SAMN02745673_04365"/>
<keyword evidence="2" id="KW-1185">Reference proteome</keyword>
<dbReference type="InterPro" id="IPR019965">
    <property type="entry name" value="PPOX_F420-dep_Rv2061_put"/>
</dbReference>
<protein>
    <recommendedName>
        <fullName evidence="3">Pyridoxamine 5'-phosphate oxidase putative domain-containing protein</fullName>
    </recommendedName>
</protein>
<evidence type="ECO:0008006" key="3">
    <source>
        <dbReference type="Google" id="ProtNLM"/>
    </source>
</evidence>
<dbReference type="EMBL" id="FUWS01000013">
    <property type="protein sequence ID" value="SKA34731.1"/>
    <property type="molecule type" value="Genomic_DNA"/>
</dbReference>
<dbReference type="AlphaFoldDB" id="A0A1T4T387"/>
<evidence type="ECO:0000313" key="1">
    <source>
        <dbReference type="EMBL" id="SKA34731.1"/>
    </source>
</evidence>
<accession>A0A1T4T387</accession>
<dbReference type="SUPFAM" id="SSF50475">
    <property type="entry name" value="FMN-binding split barrel"/>
    <property type="match status" value="1"/>
</dbReference>
<dbReference type="RefSeq" id="WP_078763602.1">
    <property type="nucleotide sequence ID" value="NZ_FUWS01000013.1"/>
</dbReference>
<dbReference type="OrthoDB" id="5738083at2"/>
<organism evidence="1 2">
    <name type="scientific">Marinactinospora thermotolerans DSM 45154</name>
    <dbReference type="NCBI Taxonomy" id="1122192"/>
    <lineage>
        <taxon>Bacteria</taxon>
        <taxon>Bacillati</taxon>
        <taxon>Actinomycetota</taxon>
        <taxon>Actinomycetes</taxon>
        <taxon>Streptosporangiales</taxon>
        <taxon>Nocardiopsidaceae</taxon>
        <taxon>Marinactinospora</taxon>
    </lineage>
</organism>
<dbReference type="Proteomes" id="UP000190637">
    <property type="component" value="Unassembled WGS sequence"/>
</dbReference>